<feature type="domain" description="Protein kinase" evidence="1">
    <location>
        <begin position="1"/>
        <end position="194"/>
    </location>
</feature>
<dbReference type="InterPro" id="IPR008271">
    <property type="entry name" value="Ser/Thr_kinase_AS"/>
</dbReference>
<dbReference type="PANTHER" id="PTHR48011:SF31">
    <property type="entry name" value="MITOGEN-ACTIVATED PROTEIN KINASE KINASE KINASE 2-LIKE"/>
    <property type="match status" value="1"/>
</dbReference>
<comment type="caution">
    <text evidence="2">The sequence shown here is derived from an EMBL/GenBank/DDBJ whole genome shotgun (WGS) entry which is preliminary data.</text>
</comment>
<dbReference type="PROSITE" id="PS50011">
    <property type="entry name" value="PROTEIN_KINASE_DOM"/>
    <property type="match status" value="1"/>
</dbReference>
<dbReference type="SMART" id="SM00220">
    <property type="entry name" value="S_TKc"/>
    <property type="match status" value="1"/>
</dbReference>
<keyword evidence="3" id="KW-1185">Reference proteome</keyword>
<accession>A0A8H6AAJ2</accession>
<protein>
    <recommendedName>
        <fullName evidence="1">Protein kinase domain-containing protein</fullName>
    </recommendedName>
</protein>
<dbReference type="GO" id="GO:0004672">
    <property type="term" value="F:protein kinase activity"/>
    <property type="evidence" value="ECO:0007669"/>
    <property type="project" value="InterPro"/>
</dbReference>
<dbReference type="Pfam" id="PF00069">
    <property type="entry name" value="Pkinase"/>
    <property type="match status" value="1"/>
</dbReference>
<dbReference type="InterPro" id="IPR000719">
    <property type="entry name" value="Prot_kinase_dom"/>
</dbReference>
<dbReference type="InterPro" id="IPR011009">
    <property type="entry name" value="Kinase-like_dom_sf"/>
</dbReference>
<reference evidence="2 3" key="1">
    <citation type="submission" date="2019-04" db="EMBL/GenBank/DDBJ databases">
        <title>Aspergillus burnettii sp. nov., novel species from soil in southeast Queensland.</title>
        <authorList>
            <person name="Gilchrist C.L.M."/>
            <person name="Pitt J.I."/>
            <person name="Lange L."/>
            <person name="Lacey H.J."/>
            <person name="Vuong D."/>
            <person name="Midgley D.J."/>
            <person name="Greenfield P."/>
            <person name="Bradbury M."/>
            <person name="Lacey E."/>
            <person name="Busk P.K."/>
            <person name="Pilgaard B."/>
            <person name="Chooi Y.H."/>
            <person name="Piggott A.M."/>
        </authorList>
    </citation>
    <scope>NUCLEOTIDE SEQUENCE [LARGE SCALE GENOMIC DNA]</scope>
    <source>
        <strain evidence="2 3">FRR 5400</strain>
    </source>
</reference>
<dbReference type="Gene3D" id="1.10.510.10">
    <property type="entry name" value="Transferase(Phosphotransferase) domain 1"/>
    <property type="match status" value="1"/>
</dbReference>
<dbReference type="Proteomes" id="UP000541154">
    <property type="component" value="Unassembled WGS sequence"/>
</dbReference>
<evidence type="ECO:0000259" key="1">
    <source>
        <dbReference type="PROSITE" id="PS50011"/>
    </source>
</evidence>
<dbReference type="GO" id="GO:0007165">
    <property type="term" value="P:signal transduction"/>
    <property type="evidence" value="ECO:0007669"/>
    <property type="project" value="TreeGrafter"/>
</dbReference>
<dbReference type="PROSITE" id="PS00108">
    <property type="entry name" value="PROTEIN_KINASE_ST"/>
    <property type="match status" value="1"/>
</dbReference>
<dbReference type="AlphaFoldDB" id="A0A8H6AAJ2"/>
<dbReference type="PANTHER" id="PTHR48011">
    <property type="entry name" value="CCR4-NOT TRANSCRIPTIONAL COMPLEX SUBUNIT CAF120-RELATED"/>
    <property type="match status" value="1"/>
</dbReference>
<dbReference type="EMBL" id="SPNV01000057">
    <property type="protein sequence ID" value="KAF5863194.1"/>
    <property type="molecule type" value="Genomic_DNA"/>
</dbReference>
<sequence length="194" mass="22106">MDFTQSRRNSGTRDGRQQPVIVKSVHHFRLQNERDVLKRFQHHTPFIRPLVDEITEPSDPPAIVLKHLDYHLLNASISQRLTSQEIKFVAKGILEALKVLHEYNFVHIDVKPDNILINYGPGDIRFKDVQLADCGSTVPADSAYALDGDLIGAPIWRSPEAHLRIRWGIATDIWSFGALVSIFKHDSPIIKNHH</sequence>
<organism evidence="2 3">
    <name type="scientific">Petromyces alliaceus</name>
    <name type="common">Aspergillus alliaceus</name>
    <dbReference type="NCBI Taxonomy" id="209559"/>
    <lineage>
        <taxon>Eukaryota</taxon>
        <taxon>Fungi</taxon>
        <taxon>Dikarya</taxon>
        <taxon>Ascomycota</taxon>
        <taxon>Pezizomycotina</taxon>
        <taxon>Eurotiomycetes</taxon>
        <taxon>Eurotiomycetidae</taxon>
        <taxon>Eurotiales</taxon>
        <taxon>Aspergillaceae</taxon>
        <taxon>Aspergillus</taxon>
        <taxon>Aspergillus subgen. Circumdati</taxon>
    </lineage>
</organism>
<dbReference type="GO" id="GO:0005524">
    <property type="term" value="F:ATP binding"/>
    <property type="evidence" value="ECO:0007669"/>
    <property type="project" value="InterPro"/>
</dbReference>
<dbReference type="SUPFAM" id="SSF56112">
    <property type="entry name" value="Protein kinase-like (PK-like)"/>
    <property type="match status" value="1"/>
</dbReference>
<evidence type="ECO:0000313" key="3">
    <source>
        <dbReference type="Proteomes" id="UP000541154"/>
    </source>
</evidence>
<proteinExistence type="predicted"/>
<dbReference type="InterPro" id="IPR052751">
    <property type="entry name" value="Plant_MAPKKK"/>
</dbReference>
<name>A0A8H6AAJ2_PETAA</name>
<gene>
    <name evidence="2" type="ORF">ETB97_010539</name>
</gene>
<evidence type="ECO:0000313" key="2">
    <source>
        <dbReference type="EMBL" id="KAF5863194.1"/>
    </source>
</evidence>